<evidence type="ECO:0000313" key="3">
    <source>
        <dbReference type="Proteomes" id="UP000013996"/>
    </source>
</evidence>
<comment type="caution">
    <text evidence="2">The sequence shown here is derived from an EMBL/GenBank/DDBJ whole genome shotgun (WGS) entry which is preliminary data.</text>
</comment>
<dbReference type="STRING" id="1249483.LEP1GSC202_1525"/>
<dbReference type="Proteomes" id="UP000013996">
    <property type="component" value="Unassembled WGS sequence"/>
</dbReference>
<reference evidence="2 3" key="1">
    <citation type="submission" date="2013-04" db="EMBL/GenBank/DDBJ databases">
        <authorList>
            <person name="Harkins D.M."/>
            <person name="Durkin A.S."/>
            <person name="Brinkac L.M."/>
            <person name="Haft D.H."/>
            <person name="Selengut J.D."/>
            <person name="Sanka R."/>
            <person name="DePew J."/>
            <person name="Purushe J."/>
            <person name="Hartskeerl R.A."/>
            <person name="Ahmed A."/>
            <person name="van der Linden H."/>
            <person name="Goris M.G.A."/>
            <person name="Vinetz J.M."/>
            <person name="Sutton G.G."/>
            <person name="Nierman W.C."/>
            <person name="Fouts D.E."/>
        </authorList>
    </citation>
    <scope>NUCLEOTIDE SEQUENCE [LARGE SCALE GENOMIC DNA]</scope>
    <source>
        <strain evidence="2 3">Sao Paulo</strain>
    </source>
</reference>
<proteinExistence type="predicted"/>
<protein>
    <submittedName>
        <fullName evidence="2">PF14066 family protein</fullName>
    </submittedName>
</protein>
<evidence type="ECO:0000313" key="2">
    <source>
        <dbReference type="EMBL" id="EOQ90044.1"/>
    </source>
</evidence>
<evidence type="ECO:0000256" key="1">
    <source>
        <dbReference type="SAM" id="MobiDB-lite"/>
    </source>
</evidence>
<dbReference type="EMBL" id="AOGX02000015">
    <property type="protein sequence ID" value="EOQ90044.1"/>
    <property type="molecule type" value="Genomic_DNA"/>
</dbReference>
<organism evidence="2 3">
    <name type="scientific">Leptospira yanagawae serovar Saopaulo str. Sao Paulo = ATCC 700523</name>
    <dbReference type="NCBI Taxonomy" id="1249483"/>
    <lineage>
        <taxon>Bacteria</taxon>
        <taxon>Pseudomonadati</taxon>
        <taxon>Spirochaetota</taxon>
        <taxon>Spirochaetia</taxon>
        <taxon>Leptospirales</taxon>
        <taxon>Leptospiraceae</taxon>
        <taxon>Leptospira</taxon>
    </lineage>
</organism>
<gene>
    <name evidence="2" type="ORF">LEP1GSC202_1525</name>
</gene>
<dbReference type="AlphaFoldDB" id="A0A5E8HFK5"/>
<dbReference type="InterPro" id="IPR025352">
    <property type="entry name" value="DUF4256"/>
</dbReference>
<name>A0A5E8HFK5_9LEPT</name>
<dbReference type="Pfam" id="PF14066">
    <property type="entry name" value="DUF4256"/>
    <property type="match status" value="1"/>
</dbReference>
<accession>A0A5E8HFK5</accession>
<feature type="region of interest" description="Disordered" evidence="1">
    <location>
        <begin position="1"/>
        <end position="27"/>
    </location>
</feature>
<sequence length="213" mass="24708">MQNSNSDVRIQFSFPDSGKSESGINQEIPLTNMNQESFLILLKERFEKHPNRHKGIQWEAVLDKLKKHPEKLKTLLKMEESGGEPDLVQFDKKKNTFTFYDCSLETPSGRRSFCYDKEALNSRKEHKPKNNAIDFAKSMGSKILNEEEYRYLQTLGEFDKKTSSWIETPPSIRKLGGALFCDYRYGTVFVYHNGAESYYAVRGFRTSITIYSN</sequence>